<evidence type="ECO:0000256" key="1">
    <source>
        <dbReference type="SAM" id="SignalP"/>
    </source>
</evidence>
<feature type="chain" id="PRO_5014740285" evidence="1">
    <location>
        <begin position="24"/>
        <end position="220"/>
    </location>
</feature>
<protein>
    <submittedName>
        <fullName evidence="2">Putative secreted protein</fullName>
    </submittedName>
</protein>
<feature type="signal peptide" evidence="1">
    <location>
        <begin position="1"/>
        <end position="23"/>
    </location>
</feature>
<sequence>MAAVIGRSLAVLISCTTWHFCSGLNRQQSTARHRMLTSRNRSAVLSSATARLVPSMSSENGSSGSRSISTDSVFRCSSSWPCVLQSVMKYRSVDSGMWPQLSAMLSAVSTLSPVSTHTLMPASRSDSSVSRMSSCSASSTAVAPSSSKRDSILRWHASIFVARSTSELLASFSSARNCSYSSLVSWRRATASVRSPHLANSSTWPCVVAISGPDSHSGNT</sequence>
<evidence type="ECO:0000313" key="2">
    <source>
        <dbReference type="EMBL" id="MBW71059.1"/>
    </source>
</evidence>
<dbReference type="AlphaFoldDB" id="A0A2M4D0J7"/>
<organism evidence="2">
    <name type="scientific">Anopheles darlingi</name>
    <name type="common">Mosquito</name>
    <dbReference type="NCBI Taxonomy" id="43151"/>
    <lineage>
        <taxon>Eukaryota</taxon>
        <taxon>Metazoa</taxon>
        <taxon>Ecdysozoa</taxon>
        <taxon>Arthropoda</taxon>
        <taxon>Hexapoda</taxon>
        <taxon>Insecta</taxon>
        <taxon>Pterygota</taxon>
        <taxon>Neoptera</taxon>
        <taxon>Endopterygota</taxon>
        <taxon>Diptera</taxon>
        <taxon>Nematocera</taxon>
        <taxon>Culicoidea</taxon>
        <taxon>Culicidae</taxon>
        <taxon>Anophelinae</taxon>
        <taxon>Anopheles</taxon>
    </lineage>
</organism>
<dbReference type="EMBL" id="GGFL01006881">
    <property type="protein sequence ID" value="MBW71059.1"/>
    <property type="molecule type" value="Transcribed_RNA"/>
</dbReference>
<proteinExistence type="predicted"/>
<accession>A0A2M4D0J7</accession>
<keyword evidence="1" id="KW-0732">Signal</keyword>
<name>A0A2M4D0J7_ANODA</name>
<reference evidence="2" key="1">
    <citation type="submission" date="2018-01" db="EMBL/GenBank/DDBJ databases">
        <title>An insight into the sialome of Amazonian anophelines.</title>
        <authorList>
            <person name="Ribeiro J.M."/>
            <person name="Scarpassa V."/>
            <person name="Calvo E."/>
        </authorList>
    </citation>
    <scope>NUCLEOTIDE SEQUENCE</scope>
</reference>